<gene>
    <name evidence="1" type="ORF">COU82_00905</name>
</gene>
<accession>A0A2M8KCJ4</accession>
<reference evidence="2" key="1">
    <citation type="submission" date="2017-09" db="EMBL/GenBank/DDBJ databases">
        <title>Depth-based differentiation of microbial function through sediment-hosted aquifers and enrichment of novel symbionts in the deep terrestrial subsurface.</title>
        <authorList>
            <person name="Probst A.J."/>
            <person name="Ladd B."/>
            <person name="Jarett J.K."/>
            <person name="Geller-Mcgrath D.E."/>
            <person name="Sieber C.M.K."/>
            <person name="Emerson J.B."/>
            <person name="Anantharaman K."/>
            <person name="Thomas B.C."/>
            <person name="Malmstrom R."/>
            <person name="Stieglmeier M."/>
            <person name="Klingl A."/>
            <person name="Woyke T."/>
            <person name="Ryan C.M."/>
            <person name="Banfield J.F."/>
        </authorList>
    </citation>
    <scope>NUCLEOTIDE SEQUENCE [LARGE SCALE GENOMIC DNA]</scope>
</reference>
<dbReference type="Pfam" id="PF12686">
    <property type="entry name" value="DUF3800"/>
    <property type="match status" value="1"/>
</dbReference>
<name>A0A2M8KCJ4_9BACT</name>
<proteinExistence type="predicted"/>
<evidence type="ECO:0000313" key="2">
    <source>
        <dbReference type="Proteomes" id="UP000231648"/>
    </source>
</evidence>
<dbReference type="Proteomes" id="UP000231648">
    <property type="component" value="Unassembled WGS sequence"/>
</dbReference>
<dbReference type="InterPro" id="IPR024524">
    <property type="entry name" value="DUF3800"/>
</dbReference>
<sequence>MDVIIVKGGRIENLVKVVDNFYFLFLDEIYTPNLNEFLKFSEREIFERPNHLHFGISGVIIPASGLSDLNFKSRRIKNKYYPKQKSLIFHYIDILNNRDCFSDLKLNQKKKKAFTESLSSFVKGSDFKYSCVFVDKHELVKKYGVFDKTGRLVKVKRIGSNLFPKSQILDYNLYLLCLKKILEYFFTFITNRNLEARGIVVAEARGEREDAELREAFHKIHCYGISKIVSTELRKIILDLFIVPKSQNYIGTQLADLVLYSTYDSAVSAHNIRNDHFISYEKILKKKLVNKTINIIP</sequence>
<comment type="caution">
    <text evidence="1">The sequence shown here is derived from an EMBL/GenBank/DDBJ whole genome shotgun (WGS) entry which is preliminary data.</text>
</comment>
<dbReference type="AlphaFoldDB" id="A0A2M8KCJ4"/>
<evidence type="ECO:0008006" key="3">
    <source>
        <dbReference type="Google" id="ProtNLM"/>
    </source>
</evidence>
<organism evidence="1 2">
    <name type="scientific">Candidatus Portnoybacteria bacterium CG10_big_fil_rev_8_21_14_0_10_38_18</name>
    <dbReference type="NCBI Taxonomy" id="1974813"/>
    <lineage>
        <taxon>Bacteria</taxon>
        <taxon>Candidatus Portnoyibacteriota</taxon>
    </lineage>
</organism>
<evidence type="ECO:0000313" key="1">
    <source>
        <dbReference type="EMBL" id="PJE57626.1"/>
    </source>
</evidence>
<dbReference type="EMBL" id="PFDX01000011">
    <property type="protein sequence ID" value="PJE57626.1"/>
    <property type="molecule type" value="Genomic_DNA"/>
</dbReference>
<protein>
    <recommendedName>
        <fullName evidence="3">DUF3800 domain-containing protein</fullName>
    </recommendedName>
</protein>